<protein>
    <submittedName>
        <fullName evidence="1">Uncharacterized protein</fullName>
    </submittedName>
</protein>
<reference evidence="1 2" key="1">
    <citation type="journal article" date="2018" name="Int. J. Food Microbiol.">
        <title>Growth of Carnobacterium spp. isolated from chilled vacuum-packaged meat under relevant acidic conditions.</title>
        <authorList>
            <person name="Zhang P."/>
            <person name="Badoni M."/>
            <person name="Ganzle M."/>
            <person name="Yang X."/>
        </authorList>
    </citation>
    <scope>NUCLEOTIDE SEQUENCE [LARGE SCALE GENOMIC DNA]</scope>
    <source>
        <strain evidence="1 2">B2</strain>
    </source>
</reference>
<gene>
    <name evidence="1" type="ORF">CKN69_11510</name>
</gene>
<dbReference type="EMBL" id="NRPP01000017">
    <property type="protein sequence ID" value="TFJ25230.1"/>
    <property type="molecule type" value="Genomic_DNA"/>
</dbReference>
<name>A0A7Z8CXP6_CARDV</name>
<organism evidence="1 2">
    <name type="scientific">Carnobacterium divergens</name>
    <name type="common">Lactobacillus divergens</name>
    <dbReference type="NCBI Taxonomy" id="2748"/>
    <lineage>
        <taxon>Bacteria</taxon>
        <taxon>Bacillati</taxon>
        <taxon>Bacillota</taxon>
        <taxon>Bacilli</taxon>
        <taxon>Lactobacillales</taxon>
        <taxon>Carnobacteriaceae</taxon>
        <taxon>Carnobacterium</taxon>
    </lineage>
</organism>
<comment type="caution">
    <text evidence="1">The sequence shown here is derived from an EMBL/GenBank/DDBJ whole genome shotgun (WGS) entry which is preliminary data.</text>
</comment>
<dbReference type="AlphaFoldDB" id="A0A7Z8CXP6"/>
<evidence type="ECO:0000313" key="1">
    <source>
        <dbReference type="EMBL" id="TFJ25230.1"/>
    </source>
</evidence>
<dbReference type="RefSeq" id="WP_135026457.1">
    <property type="nucleotide sequence ID" value="NZ_CBCPJW010000001.1"/>
</dbReference>
<accession>A0A7Z8CXP6</accession>
<proteinExistence type="predicted"/>
<evidence type="ECO:0000313" key="2">
    <source>
        <dbReference type="Proteomes" id="UP000297938"/>
    </source>
</evidence>
<sequence>MQKGDISINEAFTESKFRLFKTYCEEQQLFYLKDIDREVIEKFAEVKGIGGVKMAAIIERLAGPVGNLQLELLDSRALKKK</sequence>
<dbReference type="Proteomes" id="UP000297938">
    <property type="component" value="Unassembled WGS sequence"/>
</dbReference>